<feature type="binding site" evidence="10">
    <location>
        <position position="18"/>
    </location>
    <ligand>
        <name>Mg(2+)</name>
        <dbReference type="ChEBI" id="CHEBI:18420"/>
    </ligand>
</feature>
<dbReference type="Gene3D" id="1.10.150.240">
    <property type="entry name" value="Putative phosphatase, domain 2"/>
    <property type="match status" value="1"/>
</dbReference>
<evidence type="ECO:0000256" key="3">
    <source>
        <dbReference type="ARBA" id="ARBA00004818"/>
    </source>
</evidence>
<comment type="catalytic activity">
    <reaction evidence="1 10">
        <text>2-phosphoglycolate + H2O = glycolate + phosphate</text>
        <dbReference type="Rhea" id="RHEA:14369"/>
        <dbReference type="ChEBI" id="CHEBI:15377"/>
        <dbReference type="ChEBI" id="CHEBI:29805"/>
        <dbReference type="ChEBI" id="CHEBI:43474"/>
        <dbReference type="ChEBI" id="CHEBI:58033"/>
        <dbReference type="EC" id="3.1.3.18"/>
    </reaction>
</comment>
<dbReference type="InterPro" id="IPR050155">
    <property type="entry name" value="HAD-like_hydrolase_sf"/>
</dbReference>
<dbReference type="FunFam" id="3.40.50.1000:FF:000022">
    <property type="entry name" value="Phosphoglycolate phosphatase"/>
    <property type="match status" value="1"/>
</dbReference>
<dbReference type="GO" id="GO:0046295">
    <property type="term" value="P:glycolate biosynthetic process"/>
    <property type="evidence" value="ECO:0007669"/>
    <property type="project" value="UniProtKB-UniRule"/>
</dbReference>
<dbReference type="UniPathway" id="UPA00865">
    <property type="reaction ID" value="UER00834"/>
</dbReference>
<organism evidence="11">
    <name type="scientific">uncultured bacterium ws198A12</name>
    <dbReference type="NCBI Taxonomy" id="1131830"/>
    <lineage>
        <taxon>Bacteria</taxon>
        <taxon>environmental samples</taxon>
    </lineage>
</organism>
<dbReference type="GO" id="GO:0005975">
    <property type="term" value="P:carbohydrate metabolic process"/>
    <property type="evidence" value="ECO:0007669"/>
    <property type="project" value="InterPro"/>
</dbReference>
<keyword evidence="6 10" id="KW-0479">Metal-binding</keyword>
<keyword evidence="9 10" id="KW-0119">Carbohydrate metabolism</keyword>
<dbReference type="Gene3D" id="3.40.50.1000">
    <property type="entry name" value="HAD superfamily/HAD-like"/>
    <property type="match status" value="1"/>
</dbReference>
<dbReference type="NCBIfam" id="NF009695">
    <property type="entry name" value="PRK13222.1-2"/>
    <property type="match status" value="1"/>
</dbReference>
<dbReference type="InterPro" id="IPR006439">
    <property type="entry name" value="HAD-SF_hydro_IA"/>
</dbReference>
<keyword evidence="7 10" id="KW-0378">Hydrolase</keyword>
<dbReference type="InterPro" id="IPR037512">
    <property type="entry name" value="PGPase_prok"/>
</dbReference>
<dbReference type="NCBIfam" id="TIGR01549">
    <property type="entry name" value="HAD-SF-IA-v1"/>
    <property type="match status" value="1"/>
</dbReference>
<dbReference type="SUPFAM" id="SSF56784">
    <property type="entry name" value="HAD-like"/>
    <property type="match status" value="1"/>
</dbReference>
<sequence length="232" mass="25505">MSRKIAFDRIKLVLFDLDGTLVDSVGDLAWCGNEMLRSLEMPLHDPQAARSWVGNGLERFVKRVLTSDMEAEPDEALYNAGVEIFKRLYAEHASDHSVLYPGAIETLKYLAGLDLHLACVTNKPEPFTSGLIAAMGLSEYFGLVVAGDTTARKKPDPMPLHYAADHFAVDYGQCLMVGDSSNDVQAARAAGFDVVCVPYGYNHGNDIRDSHPDLVVENLIELNEMFARGGRL</sequence>
<dbReference type="InterPro" id="IPR041492">
    <property type="entry name" value="HAD_2"/>
</dbReference>
<dbReference type="NCBIfam" id="TIGR01449">
    <property type="entry name" value="PGP_bact"/>
    <property type="match status" value="1"/>
</dbReference>
<comment type="function">
    <text evidence="10">Specifically catalyzes the dephosphorylation of 2-phosphoglycolate.</text>
</comment>
<dbReference type="Pfam" id="PF13419">
    <property type="entry name" value="HAD_2"/>
    <property type="match status" value="1"/>
</dbReference>
<feature type="binding site" evidence="10">
    <location>
        <position position="179"/>
    </location>
    <ligand>
        <name>Mg(2+)</name>
        <dbReference type="ChEBI" id="CHEBI:18420"/>
    </ligand>
</feature>
<dbReference type="EMBL" id="JQ256790">
    <property type="protein sequence ID" value="AFI78781.1"/>
    <property type="molecule type" value="Genomic_DNA"/>
</dbReference>
<protein>
    <recommendedName>
        <fullName evidence="5 10">Phosphoglycolate phosphatase</fullName>
        <shortName evidence="10">PGP</shortName>
        <shortName evidence="10">PGPase</shortName>
        <ecNumber evidence="5 10">3.1.3.18</ecNumber>
    </recommendedName>
</protein>
<evidence type="ECO:0000256" key="7">
    <source>
        <dbReference type="ARBA" id="ARBA00022801"/>
    </source>
</evidence>
<evidence type="ECO:0000256" key="8">
    <source>
        <dbReference type="ARBA" id="ARBA00022842"/>
    </source>
</evidence>
<keyword evidence="8 10" id="KW-0460">Magnesium</keyword>
<feature type="active site" description="Nucleophile" evidence="10">
    <location>
        <position position="16"/>
    </location>
</feature>
<dbReference type="GO" id="GO:0006281">
    <property type="term" value="P:DNA repair"/>
    <property type="evidence" value="ECO:0007669"/>
    <property type="project" value="TreeGrafter"/>
</dbReference>
<evidence type="ECO:0000256" key="4">
    <source>
        <dbReference type="ARBA" id="ARBA00006171"/>
    </source>
</evidence>
<dbReference type="GO" id="GO:0046872">
    <property type="term" value="F:metal ion binding"/>
    <property type="evidence" value="ECO:0007669"/>
    <property type="project" value="UniProtKB-KW"/>
</dbReference>
<dbReference type="AlphaFoldDB" id="I1X5K6"/>
<comment type="similarity">
    <text evidence="4 10">Belongs to the HAD-like hydrolase superfamily. CbbY/CbbZ/Gph/YieH family.</text>
</comment>
<dbReference type="EC" id="3.1.3.18" evidence="5 10"/>
<evidence type="ECO:0000313" key="11">
    <source>
        <dbReference type="EMBL" id="AFI78781.1"/>
    </source>
</evidence>
<evidence type="ECO:0000256" key="2">
    <source>
        <dbReference type="ARBA" id="ARBA00001946"/>
    </source>
</evidence>
<dbReference type="InterPro" id="IPR023214">
    <property type="entry name" value="HAD_sf"/>
</dbReference>
<dbReference type="InterPro" id="IPR023198">
    <property type="entry name" value="PGP-like_dom2"/>
</dbReference>
<evidence type="ECO:0000256" key="6">
    <source>
        <dbReference type="ARBA" id="ARBA00022723"/>
    </source>
</evidence>
<dbReference type="PANTHER" id="PTHR43434:SF1">
    <property type="entry name" value="PHOSPHOGLYCOLATE PHOSPHATASE"/>
    <property type="match status" value="1"/>
</dbReference>
<evidence type="ECO:0000256" key="5">
    <source>
        <dbReference type="ARBA" id="ARBA00013078"/>
    </source>
</evidence>
<evidence type="ECO:0000256" key="10">
    <source>
        <dbReference type="HAMAP-Rule" id="MF_00495"/>
    </source>
</evidence>
<gene>
    <name evidence="11" type="ORF">ws198A12_0029</name>
</gene>
<comment type="cofactor">
    <cofactor evidence="2 10">
        <name>Mg(2+)</name>
        <dbReference type="ChEBI" id="CHEBI:18420"/>
    </cofactor>
</comment>
<dbReference type="SFLD" id="SFLDG01135">
    <property type="entry name" value="C1.5.6:_HAD__Beta-PGM__Phospha"/>
    <property type="match status" value="1"/>
</dbReference>
<evidence type="ECO:0000256" key="1">
    <source>
        <dbReference type="ARBA" id="ARBA00000830"/>
    </source>
</evidence>
<dbReference type="CDD" id="cd16417">
    <property type="entry name" value="HAD_PGPase"/>
    <property type="match status" value="1"/>
</dbReference>
<dbReference type="InterPro" id="IPR036412">
    <property type="entry name" value="HAD-like_sf"/>
</dbReference>
<name>I1X5K6_9BACT</name>
<dbReference type="HAMAP" id="MF_00495">
    <property type="entry name" value="GPH_hydrolase_bact"/>
    <property type="match status" value="1"/>
</dbReference>
<dbReference type="PANTHER" id="PTHR43434">
    <property type="entry name" value="PHOSPHOGLYCOLATE PHOSPHATASE"/>
    <property type="match status" value="1"/>
</dbReference>
<evidence type="ECO:0000256" key="9">
    <source>
        <dbReference type="ARBA" id="ARBA00023277"/>
    </source>
</evidence>
<dbReference type="SFLD" id="SFLDG01129">
    <property type="entry name" value="C1.5:_HAD__Beta-PGM__Phosphata"/>
    <property type="match status" value="1"/>
</dbReference>
<proteinExistence type="inferred from homology"/>
<dbReference type="GO" id="GO:0008967">
    <property type="term" value="F:phosphoglycolate phosphatase activity"/>
    <property type="evidence" value="ECO:0007669"/>
    <property type="project" value="UniProtKB-UniRule"/>
</dbReference>
<reference evidence="11" key="1">
    <citation type="journal article" date="2012" name="ISME J.">
        <title>Roseobacter clade bacteria are abundant in coastal sediments and encode a novel combination of sulfur oxidation genes.</title>
        <authorList>
            <person name="Lenk S."/>
            <person name="Moraru C."/>
            <person name="Hahnke S."/>
            <person name="Arnds J."/>
            <person name="Richter M."/>
            <person name="Kube M."/>
            <person name="Reinhardt R."/>
            <person name="Brinkhoff T."/>
            <person name="Harder J."/>
            <person name="Amann R."/>
            <person name="Mussmann M."/>
        </authorList>
    </citation>
    <scope>NUCLEOTIDE SEQUENCE</scope>
</reference>
<accession>I1X5K6</accession>
<comment type="pathway">
    <text evidence="3 10">Organic acid metabolism; glycolate biosynthesis; glycolate from 2-phosphoglycolate: step 1/1.</text>
</comment>
<dbReference type="GO" id="GO:0005829">
    <property type="term" value="C:cytosol"/>
    <property type="evidence" value="ECO:0007669"/>
    <property type="project" value="TreeGrafter"/>
</dbReference>
<dbReference type="NCBIfam" id="TIGR01509">
    <property type="entry name" value="HAD-SF-IA-v3"/>
    <property type="match status" value="1"/>
</dbReference>
<dbReference type="SFLD" id="SFLDS00003">
    <property type="entry name" value="Haloacid_Dehalogenase"/>
    <property type="match status" value="1"/>
</dbReference>
<feature type="binding site" evidence="10">
    <location>
        <position position="16"/>
    </location>
    <ligand>
        <name>Mg(2+)</name>
        <dbReference type="ChEBI" id="CHEBI:18420"/>
    </ligand>
</feature>